<evidence type="ECO:0000256" key="9">
    <source>
        <dbReference type="ARBA" id="ARBA00023136"/>
    </source>
</evidence>
<dbReference type="Gene3D" id="1.20.1420.30">
    <property type="entry name" value="NCX, central ion-binding region"/>
    <property type="match status" value="1"/>
</dbReference>
<evidence type="ECO:0000256" key="6">
    <source>
        <dbReference type="ARBA" id="ARBA00022958"/>
    </source>
</evidence>
<keyword evidence="5 12" id="KW-0812">Transmembrane</keyword>
<evidence type="ECO:0000256" key="11">
    <source>
        <dbReference type="ARBA" id="ARBA00038187"/>
    </source>
</evidence>
<dbReference type="GO" id="GO:0008324">
    <property type="term" value="F:monoatomic cation transmembrane transporter activity"/>
    <property type="evidence" value="ECO:0007669"/>
    <property type="project" value="TreeGrafter"/>
</dbReference>
<dbReference type="InterPro" id="IPR051359">
    <property type="entry name" value="CaCA_antiporter"/>
</dbReference>
<comment type="subcellular location">
    <subcellularLocation>
        <location evidence="1">Membrane</location>
        <topology evidence="1">Multi-pass membrane protein</topology>
    </subcellularLocation>
</comment>
<dbReference type="Proteomes" id="UP001064489">
    <property type="component" value="Chromosome 2"/>
</dbReference>
<evidence type="ECO:0000256" key="3">
    <source>
        <dbReference type="ARBA" id="ARBA00022449"/>
    </source>
</evidence>
<evidence type="ECO:0000256" key="4">
    <source>
        <dbReference type="ARBA" id="ARBA00022538"/>
    </source>
</evidence>
<evidence type="ECO:0000256" key="1">
    <source>
        <dbReference type="ARBA" id="ARBA00004141"/>
    </source>
</evidence>
<name>A0AAD5IF32_ACENE</name>
<feature type="transmembrane region" description="Helical" evidence="12">
    <location>
        <begin position="99"/>
        <end position="118"/>
    </location>
</feature>
<evidence type="ECO:0000313" key="15">
    <source>
        <dbReference type="Proteomes" id="UP001064489"/>
    </source>
</evidence>
<dbReference type="GO" id="GO:0016020">
    <property type="term" value="C:membrane"/>
    <property type="evidence" value="ECO:0007669"/>
    <property type="project" value="UniProtKB-SubCell"/>
</dbReference>
<evidence type="ECO:0000256" key="7">
    <source>
        <dbReference type="ARBA" id="ARBA00022989"/>
    </source>
</evidence>
<keyword evidence="4" id="KW-0633">Potassium transport</keyword>
<comment type="caution">
    <text evidence="14">The sequence shown here is derived from an EMBL/GenBank/DDBJ whole genome shotgun (WGS) entry which is preliminary data.</text>
</comment>
<organism evidence="14 15">
    <name type="scientific">Acer negundo</name>
    <name type="common">Box elder</name>
    <dbReference type="NCBI Taxonomy" id="4023"/>
    <lineage>
        <taxon>Eukaryota</taxon>
        <taxon>Viridiplantae</taxon>
        <taxon>Streptophyta</taxon>
        <taxon>Embryophyta</taxon>
        <taxon>Tracheophyta</taxon>
        <taxon>Spermatophyta</taxon>
        <taxon>Magnoliopsida</taxon>
        <taxon>eudicotyledons</taxon>
        <taxon>Gunneridae</taxon>
        <taxon>Pentapetalae</taxon>
        <taxon>rosids</taxon>
        <taxon>malvids</taxon>
        <taxon>Sapindales</taxon>
        <taxon>Sapindaceae</taxon>
        <taxon>Hippocastanoideae</taxon>
        <taxon>Acereae</taxon>
        <taxon>Acer</taxon>
    </lineage>
</organism>
<feature type="transmembrane region" description="Helical" evidence="12">
    <location>
        <begin position="124"/>
        <end position="143"/>
    </location>
</feature>
<evidence type="ECO:0000256" key="2">
    <source>
        <dbReference type="ARBA" id="ARBA00022448"/>
    </source>
</evidence>
<keyword evidence="15" id="KW-1185">Reference proteome</keyword>
<protein>
    <recommendedName>
        <fullName evidence="13">Sodium/calcium exchanger membrane region domain-containing protein</fullName>
    </recommendedName>
</protein>
<reference evidence="14" key="2">
    <citation type="submission" date="2023-02" db="EMBL/GenBank/DDBJ databases">
        <authorList>
            <person name="Swenson N.G."/>
            <person name="Wegrzyn J.L."/>
            <person name="Mcevoy S.L."/>
        </authorList>
    </citation>
    <scope>NUCLEOTIDE SEQUENCE</scope>
    <source>
        <strain evidence="14">91603</strain>
        <tissue evidence="14">Leaf</tissue>
    </source>
</reference>
<dbReference type="Pfam" id="PF01699">
    <property type="entry name" value="Na_Ca_ex"/>
    <property type="match status" value="1"/>
</dbReference>
<gene>
    <name evidence="14" type="ORF">LWI28_019078</name>
</gene>
<keyword evidence="6" id="KW-0630">Potassium</keyword>
<evidence type="ECO:0000256" key="8">
    <source>
        <dbReference type="ARBA" id="ARBA00023053"/>
    </source>
</evidence>
<dbReference type="AlphaFoldDB" id="A0AAD5IF32"/>
<reference evidence="14" key="1">
    <citation type="journal article" date="2022" name="Plant J.">
        <title>Strategies of tolerance reflected in two North American maple genomes.</title>
        <authorList>
            <person name="McEvoy S.L."/>
            <person name="Sezen U.U."/>
            <person name="Trouern-Trend A."/>
            <person name="McMahon S.M."/>
            <person name="Schaberg P.G."/>
            <person name="Yang J."/>
            <person name="Wegrzyn J.L."/>
            <person name="Swenson N.G."/>
        </authorList>
    </citation>
    <scope>NUCLEOTIDE SEQUENCE</scope>
    <source>
        <strain evidence="14">91603</strain>
    </source>
</reference>
<evidence type="ECO:0000256" key="5">
    <source>
        <dbReference type="ARBA" id="ARBA00022692"/>
    </source>
</evidence>
<evidence type="ECO:0000256" key="10">
    <source>
        <dbReference type="ARBA" id="ARBA00023201"/>
    </source>
</evidence>
<dbReference type="PANTHER" id="PTHR12266">
    <property type="entry name" value="NA+/CA2+ K+ INDEPENDENT EXCHANGER"/>
    <property type="match status" value="1"/>
</dbReference>
<evidence type="ECO:0000256" key="12">
    <source>
        <dbReference type="SAM" id="Phobius"/>
    </source>
</evidence>
<dbReference type="GO" id="GO:0015297">
    <property type="term" value="F:antiporter activity"/>
    <property type="evidence" value="ECO:0007669"/>
    <property type="project" value="UniProtKB-KW"/>
</dbReference>
<sequence>MAENSINLSNSANNLSADDPVSCTGLIAHKGLANQFALFYLLGNTAADYFCCSLEKLSTLLRLPPTVAGVTLLPLGNGAPDVFAKKGVQIDKKCFIRDVGFFLFTLVWLLTILLIGKVSVGVDIAFVSIYIVYAFFVATNEILRKHVRRLKLDVVTPLLPVRGSVFSQGSDDDISVYSSLLETDYTDDDPPQLHPSLPT</sequence>
<dbReference type="InterPro" id="IPR044880">
    <property type="entry name" value="NCX_ion-bd_dom_sf"/>
</dbReference>
<feature type="domain" description="Sodium/calcium exchanger membrane region" evidence="13">
    <location>
        <begin position="36"/>
        <end position="84"/>
    </location>
</feature>
<keyword evidence="10" id="KW-0739">Sodium transport</keyword>
<dbReference type="EMBL" id="JAJSOW010000106">
    <property type="protein sequence ID" value="KAI9161615.1"/>
    <property type="molecule type" value="Genomic_DNA"/>
</dbReference>
<proteinExistence type="inferred from homology"/>
<keyword evidence="7 12" id="KW-1133">Transmembrane helix</keyword>
<accession>A0AAD5IF32</accession>
<dbReference type="GO" id="GO:0006813">
    <property type="term" value="P:potassium ion transport"/>
    <property type="evidence" value="ECO:0007669"/>
    <property type="project" value="UniProtKB-KW"/>
</dbReference>
<dbReference type="PANTHER" id="PTHR12266:SF0">
    <property type="entry name" value="MITOCHONDRIAL SODIUM_CALCIUM EXCHANGER PROTEIN"/>
    <property type="match status" value="1"/>
</dbReference>
<keyword evidence="2" id="KW-0813">Transport</keyword>
<keyword evidence="9 12" id="KW-0472">Membrane</keyword>
<comment type="similarity">
    <text evidence="11">Belongs to the Ca(2+):cation antiporter (CaCA) (TC 2.A.19) family. Cation/calcium exchanger (CCX) subfamily.</text>
</comment>
<dbReference type="InterPro" id="IPR004837">
    <property type="entry name" value="NaCa_Exmemb"/>
</dbReference>
<keyword evidence="3" id="KW-0050">Antiport</keyword>
<dbReference type="GO" id="GO:0006814">
    <property type="term" value="P:sodium ion transport"/>
    <property type="evidence" value="ECO:0007669"/>
    <property type="project" value="UniProtKB-KW"/>
</dbReference>
<evidence type="ECO:0000313" key="14">
    <source>
        <dbReference type="EMBL" id="KAI9161615.1"/>
    </source>
</evidence>
<keyword evidence="10" id="KW-0406">Ion transport</keyword>
<evidence type="ECO:0000259" key="13">
    <source>
        <dbReference type="Pfam" id="PF01699"/>
    </source>
</evidence>
<keyword evidence="8" id="KW-0915">Sodium</keyword>